<protein>
    <submittedName>
        <fullName evidence="1">Uncharacterized protein</fullName>
    </submittedName>
</protein>
<name>A0AAU8JKM8_9CYAN</name>
<evidence type="ECO:0000313" key="1">
    <source>
        <dbReference type="EMBL" id="XCM38957.1"/>
    </source>
</evidence>
<sequence>MMQKIKTAEPSLKKFSRGYYREFRLPQWFNGPEELTKILQEVWNRSYPDLYDRGGEDDLESAIEEVLKTLGIPNTDTTHKRYVYIAWTIALAAEATIKHYFPDDQIFPRVEKQVLLWLESGVEVPDNFVNMVFSDLEQIGKHQASGEAYNILYATLNSLASENAYIAVLDTLYYALTGDAVSGFSAAKRDMFNWLIVEVIPAAYCLRVPDTIYSGKWKFLPLIEYP</sequence>
<gene>
    <name evidence="1" type="ORF">ABWT76_001836</name>
</gene>
<proteinExistence type="predicted"/>
<accession>A0AAU8JKM8</accession>
<dbReference type="RefSeq" id="WP_242049995.1">
    <property type="nucleotide sequence ID" value="NZ_CP159837.1"/>
</dbReference>
<reference evidence="1" key="1">
    <citation type="submission" date="2024-07" db="EMBL/GenBank/DDBJ databases">
        <authorList>
            <person name="Kim Y.J."/>
            <person name="Jeong J.Y."/>
        </authorList>
    </citation>
    <scope>NUCLEOTIDE SEQUENCE</scope>
    <source>
        <strain evidence="1">GIHE-MW2</strain>
    </source>
</reference>
<dbReference type="AlphaFoldDB" id="A0AAU8JKM8"/>
<organism evidence="1">
    <name type="scientific">Planktothricoides raciborskii GIHE-MW2</name>
    <dbReference type="NCBI Taxonomy" id="2792601"/>
    <lineage>
        <taxon>Bacteria</taxon>
        <taxon>Bacillati</taxon>
        <taxon>Cyanobacteriota</taxon>
        <taxon>Cyanophyceae</taxon>
        <taxon>Oscillatoriophycideae</taxon>
        <taxon>Oscillatoriales</taxon>
        <taxon>Oscillatoriaceae</taxon>
        <taxon>Planktothricoides</taxon>
    </lineage>
</organism>
<dbReference type="EMBL" id="CP159837">
    <property type="protein sequence ID" value="XCM38957.1"/>
    <property type="molecule type" value="Genomic_DNA"/>
</dbReference>